<dbReference type="InterPro" id="IPR047196">
    <property type="entry name" value="YidC_ALB_C"/>
</dbReference>
<feature type="region of interest" description="Disordered" evidence="14">
    <location>
        <begin position="567"/>
        <end position="597"/>
    </location>
</feature>
<evidence type="ECO:0000256" key="14">
    <source>
        <dbReference type="SAM" id="MobiDB-lite"/>
    </source>
</evidence>
<keyword evidence="6 13" id="KW-0812">Transmembrane</keyword>
<evidence type="ECO:0000313" key="18">
    <source>
        <dbReference type="Proteomes" id="UP000291819"/>
    </source>
</evidence>
<evidence type="ECO:0000256" key="13">
    <source>
        <dbReference type="HAMAP-Rule" id="MF_01810"/>
    </source>
</evidence>
<evidence type="ECO:0000256" key="11">
    <source>
        <dbReference type="ARBA" id="ARBA00033245"/>
    </source>
</evidence>
<feature type="transmembrane region" description="Helical" evidence="13">
    <location>
        <begin position="483"/>
        <end position="501"/>
    </location>
</feature>
<evidence type="ECO:0000256" key="3">
    <source>
        <dbReference type="ARBA" id="ARBA00015325"/>
    </source>
</evidence>
<dbReference type="GO" id="GO:0005886">
    <property type="term" value="C:plasma membrane"/>
    <property type="evidence" value="ECO:0007669"/>
    <property type="project" value="UniProtKB-SubCell"/>
</dbReference>
<keyword evidence="8 13" id="KW-1133">Transmembrane helix</keyword>
<dbReference type="CDD" id="cd19961">
    <property type="entry name" value="EcYidC-like_peri"/>
    <property type="match status" value="1"/>
</dbReference>
<dbReference type="NCBIfam" id="TIGR03592">
    <property type="entry name" value="yidC_oxa1_cterm"/>
    <property type="match status" value="1"/>
</dbReference>
<sequence>MDRNTFTGLFLIMIILAGSFYFLKPNEAEMKKAKETERLDSLKKAGVTPVQKDTTKTAAIANPAVDSLALKGPFGTAITGTEANTVLENENLLITLSNKGGKITSVEIKGQKTFTGKPLILFDGDANKFGLTLNAAGKVINTNDLYFTPTKTGNTVTMRANYGANAYVEYVYDLKALSNKVAFNINLVGLQQVIAGNNIGLNWQTTLKQQEKSLESEHRYSAPYYKYLDGDVDHLSVSKDEKEDLSKGKIQWFSFKQHFFSASLISKQAFEKGSLEVKIPTAPGLVKFYDANMQLPYAHTANQVYEMEFYFGTNKFSALKAQGYDLEQQVDMGYWPLKYINRFIVLPVFNFLNSFGWNYGLIILVLTILLKVALSPLTYKSYLSMAKMRVLKPEMDEIKAKVGEDNPTLVQQEYLKLYKKAGVNPLGGCLPMVLQLPLVMAFFFFFPNLFELRGESFLWMKDLSTYDEFIKFGVKIPFIGDHLSLMCVLMTISTLIMTYFNNQVSGATGQMKYIGYIMPVIFLGVLNSYPAGLNYYYFLANLMTFGQQFLIRKMVDDDKIHALIQQNKARPADEKKKKSKFQQRLDDYMRQQQQAKK</sequence>
<evidence type="ECO:0000256" key="8">
    <source>
        <dbReference type="ARBA" id="ARBA00022989"/>
    </source>
</evidence>
<feature type="domain" description="Membrane insertase YidC N-terminal" evidence="16">
    <location>
        <begin position="87"/>
        <end position="344"/>
    </location>
</feature>
<accession>A0A4Q9HA41</accession>
<evidence type="ECO:0000256" key="1">
    <source>
        <dbReference type="ARBA" id="ARBA00004429"/>
    </source>
</evidence>
<reference evidence="17 18" key="1">
    <citation type="submission" date="2019-02" db="EMBL/GenBank/DDBJ databases">
        <title>Pedobacter kyonggii whole genome sequence analysis.</title>
        <authorList>
            <person name="Dahal R.H."/>
        </authorList>
    </citation>
    <scope>NUCLEOTIDE SEQUENCE [LARGE SCALE GENOMIC DNA]</scope>
    <source>
        <strain evidence="17 18">K-4-11-1</strain>
    </source>
</reference>
<dbReference type="Pfam" id="PF02096">
    <property type="entry name" value="60KD_IMP"/>
    <property type="match status" value="1"/>
</dbReference>
<dbReference type="AlphaFoldDB" id="A0A4Q9HA41"/>
<keyword evidence="7 13" id="KW-0653">Protein transport</keyword>
<dbReference type="Proteomes" id="UP000291819">
    <property type="component" value="Unassembled WGS sequence"/>
</dbReference>
<evidence type="ECO:0000259" key="15">
    <source>
        <dbReference type="Pfam" id="PF02096"/>
    </source>
</evidence>
<dbReference type="InterPro" id="IPR028053">
    <property type="entry name" value="Membr_insert_YidC_N"/>
</dbReference>
<dbReference type="NCBIfam" id="TIGR03593">
    <property type="entry name" value="yidC_nterm"/>
    <property type="match status" value="1"/>
</dbReference>
<keyword evidence="9 13" id="KW-0472">Membrane</keyword>
<evidence type="ECO:0000259" key="16">
    <source>
        <dbReference type="Pfam" id="PF14849"/>
    </source>
</evidence>
<dbReference type="GO" id="GO:0015031">
    <property type="term" value="P:protein transport"/>
    <property type="evidence" value="ECO:0007669"/>
    <property type="project" value="UniProtKB-KW"/>
</dbReference>
<dbReference type="HAMAP" id="MF_01810">
    <property type="entry name" value="YidC_type1"/>
    <property type="match status" value="1"/>
</dbReference>
<evidence type="ECO:0000256" key="10">
    <source>
        <dbReference type="ARBA" id="ARBA00023186"/>
    </source>
</evidence>
<evidence type="ECO:0000256" key="2">
    <source>
        <dbReference type="ARBA" id="ARBA00010527"/>
    </source>
</evidence>
<keyword evidence="5 13" id="KW-1003">Cell membrane</keyword>
<evidence type="ECO:0000256" key="9">
    <source>
        <dbReference type="ARBA" id="ARBA00023136"/>
    </source>
</evidence>
<feature type="transmembrane region" description="Helical" evidence="13">
    <location>
        <begin position="361"/>
        <end position="379"/>
    </location>
</feature>
<proteinExistence type="inferred from homology"/>
<gene>
    <name evidence="13 17" type="primary">yidC</name>
    <name evidence="17" type="ORF">EYS08_17180</name>
</gene>
<dbReference type="InterPro" id="IPR019998">
    <property type="entry name" value="Membr_insert_YidC"/>
</dbReference>
<dbReference type="Pfam" id="PF14849">
    <property type="entry name" value="YidC_periplas"/>
    <property type="match status" value="1"/>
</dbReference>
<keyword evidence="4 13" id="KW-0813">Transport</keyword>
<dbReference type="GO" id="GO:0051205">
    <property type="term" value="P:protein insertion into membrane"/>
    <property type="evidence" value="ECO:0007669"/>
    <property type="project" value="TreeGrafter"/>
</dbReference>
<organism evidence="17 18">
    <name type="scientific">Pedobacter kyonggii</name>
    <dbReference type="NCBI Taxonomy" id="1926871"/>
    <lineage>
        <taxon>Bacteria</taxon>
        <taxon>Pseudomonadati</taxon>
        <taxon>Bacteroidota</taxon>
        <taxon>Sphingobacteriia</taxon>
        <taxon>Sphingobacteriales</taxon>
        <taxon>Sphingobacteriaceae</taxon>
        <taxon>Pedobacter</taxon>
    </lineage>
</organism>
<dbReference type="PANTHER" id="PTHR12428:SF65">
    <property type="entry name" value="CYTOCHROME C OXIDASE ASSEMBLY PROTEIN COX18, MITOCHONDRIAL"/>
    <property type="match status" value="1"/>
</dbReference>
<comment type="function">
    <text evidence="13">Required for the insertion and/or proper folding and/or complex formation of integral membrane proteins into the membrane. Involved in integration of membrane proteins that insert both dependently and independently of the Sec translocase complex, as well as at least some lipoproteins. Aids folding of multispanning membrane proteins.</text>
</comment>
<dbReference type="GO" id="GO:0032977">
    <property type="term" value="F:membrane insertase activity"/>
    <property type="evidence" value="ECO:0007669"/>
    <property type="project" value="InterPro"/>
</dbReference>
<dbReference type="CDD" id="cd20070">
    <property type="entry name" value="5TM_YidC_Alb3"/>
    <property type="match status" value="1"/>
</dbReference>
<dbReference type="InterPro" id="IPR038221">
    <property type="entry name" value="YidC_periplasmic_sf"/>
</dbReference>
<comment type="caution">
    <text evidence="17">The sequence shown here is derived from an EMBL/GenBank/DDBJ whole genome shotgun (WGS) entry which is preliminary data.</text>
</comment>
<name>A0A4Q9HA41_9SPHI</name>
<keyword evidence="18" id="KW-1185">Reference proteome</keyword>
<dbReference type="RefSeq" id="WP_131031183.1">
    <property type="nucleotide sequence ID" value="NZ_SIXF01000018.1"/>
</dbReference>
<feature type="transmembrane region" description="Helical" evidence="13">
    <location>
        <begin position="426"/>
        <end position="450"/>
    </location>
</feature>
<feature type="transmembrane region" description="Helical" evidence="13">
    <location>
        <begin position="513"/>
        <end position="529"/>
    </location>
</feature>
<evidence type="ECO:0000256" key="6">
    <source>
        <dbReference type="ARBA" id="ARBA00022692"/>
    </source>
</evidence>
<feature type="domain" description="Membrane insertase YidC/Oxa/ALB C-terminal" evidence="15">
    <location>
        <begin position="359"/>
        <end position="553"/>
    </location>
</feature>
<evidence type="ECO:0000313" key="17">
    <source>
        <dbReference type="EMBL" id="TBO40854.1"/>
    </source>
</evidence>
<protein>
    <recommendedName>
        <fullName evidence="3 13">Membrane protein insertase YidC</fullName>
    </recommendedName>
    <alternativeName>
        <fullName evidence="12 13">Foldase YidC</fullName>
    </alternativeName>
    <alternativeName>
        <fullName evidence="11 13">Membrane integrase YidC</fullName>
    </alternativeName>
    <alternativeName>
        <fullName evidence="13">Membrane protein YidC</fullName>
    </alternativeName>
</protein>
<dbReference type="Gene3D" id="2.70.98.90">
    <property type="match status" value="1"/>
</dbReference>
<dbReference type="NCBIfam" id="NF002356">
    <property type="entry name" value="PRK01318.2-3"/>
    <property type="match status" value="1"/>
</dbReference>
<keyword evidence="10 13" id="KW-0143">Chaperone</keyword>
<dbReference type="PRINTS" id="PR00701">
    <property type="entry name" value="60KDINNERMP"/>
</dbReference>
<comment type="subcellular location">
    <subcellularLocation>
        <location evidence="1">Cell inner membrane</location>
        <topology evidence="1">Multi-pass membrane protein</topology>
    </subcellularLocation>
    <subcellularLocation>
        <location evidence="13">Cell membrane</location>
        <topology evidence="13">Multi-pass membrane protein</topology>
    </subcellularLocation>
</comment>
<dbReference type="OrthoDB" id="9780552at2"/>
<dbReference type="InterPro" id="IPR028055">
    <property type="entry name" value="YidC/Oxa/ALB_C"/>
</dbReference>
<evidence type="ECO:0000256" key="4">
    <source>
        <dbReference type="ARBA" id="ARBA00022448"/>
    </source>
</evidence>
<dbReference type="PANTHER" id="PTHR12428">
    <property type="entry name" value="OXA1"/>
    <property type="match status" value="1"/>
</dbReference>
<evidence type="ECO:0000256" key="12">
    <source>
        <dbReference type="ARBA" id="ARBA00033342"/>
    </source>
</evidence>
<dbReference type="InterPro" id="IPR001708">
    <property type="entry name" value="YidC/ALB3/OXA1/COX18"/>
</dbReference>
<evidence type="ECO:0000256" key="7">
    <source>
        <dbReference type="ARBA" id="ARBA00022927"/>
    </source>
</evidence>
<feature type="transmembrane region" description="Helical" evidence="13">
    <location>
        <begin position="6"/>
        <end position="23"/>
    </location>
</feature>
<comment type="similarity">
    <text evidence="2 13">Belongs to the OXA1/ALB3/YidC family. Type 1 subfamily.</text>
</comment>
<evidence type="ECO:0000256" key="5">
    <source>
        <dbReference type="ARBA" id="ARBA00022475"/>
    </source>
</evidence>
<comment type="subunit">
    <text evidence="13">Interacts with the Sec translocase complex via SecD. Specifically interacts with transmembrane segments of nascent integral membrane proteins during membrane integration.</text>
</comment>
<dbReference type="EMBL" id="SIXF01000018">
    <property type="protein sequence ID" value="TBO40854.1"/>
    <property type="molecule type" value="Genomic_DNA"/>
</dbReference>